<sequence>MGIVYQTAIFLSVGQSSEIPTFIAAREIYYKQRRASFYRTSSFVIAYLTAFLPVVVCECVGFGSLVYWMCGFVAEMGPFVVFLLGMILSSMALSSSFVVLSVLSPNLDVAQPLATLSNVIFSVFAGFVVPLAQFPDYFSWLYWLNPVTWCVRSVIVSQYRSSSFEVCTYGDENYCKRFNNTMGEYLLSQYDVPSNEVWVWGGMVYLAVVVVLFVAAASYMLEHIRFDAPMATNDVTSSNIKRSPKKEVKLQLQLEQQYSNAGNVDYYFKIGSAAASSIIFVSDTAIHDEKKPFEPVTLAFTNLWYSVKTEHASIDLLKDVSGYALPGTMTALMGSSGAGKTTLMDVIAGRKSGGSIRGEIMLNGFLATERAIRRCTGYCEQQDTHSEGSTIREALTFSALLRQDSNISLEAKRESVEECLDLLGLRLIADQVIRGRSQEQMKRLTIGVELAAQPSVLFLDEPTSGLDANSAKIIMDGVRKVANTGRTVVCTIHQPSSDIFFLFDSLLVLKRGGGMVFFGNLVAPCPDPRECGHLIDYFESIPGVPRLPEDYTSYQGINSAVGVILMTTLCQGNISFNSVLPFTARERASFYRERNAQTYNVFWYVVGSTLVEIPYAFISGLLFSIIFYPMMGFTSLTTGLLYWVNVSLFVLVETYLGQFLVYALPTLELATIMGVLFNSFFLLFSGFNPPAASIPSTYRWCYYISPHRYSLAILVALLFGACPGELDNNEATTSLLNENQDFGCKILENAPLSVGRINVRDYLDQVYNINGPKDAGIPTSGVTVGSSGLCSGPNARTEPPAGAIVVDATGAYNGSFKTVVEGVANLPNSTAGQTLFVFPGVYNEQVSVPKLAGPLVLQGYTCDTTSYAANEVTITQAKAQKDIPPEIENNRNYLTSTLGLKSSKVKVYNFNVANTAGKIEENGQAVAIYADGADYGFYACNFTGYQDTVCANKGRELYAKSYINGAVDFVFGQRAMAWFESCDIESIGEGWLTANGNANATLTSEYVFNNAHVFGNGSTYLGRPWRPFARVVWQNSELGDIVNPEGWAAWDDSTSTADVYFKEFNNSGPGAAIDRRVAFSGQLDAPVAITDILGENYESEWWVDTNFL</sequence>
<evidence type="ECO:0000256" key="2">
    <source>
        <dbReference type="ARBA" id="ARBA00004613"/>
    </source>
</evidence>
<feature type="transmembrane region" description="Helical" evidence="14">
    <location>
        <begin position="197"/>
        <end position="221"/>
    </location>
</feature>
<feature type="transmembrane region" description="Helical" evidence="14">
    <location>
        <begin position="601"/>
        <end position="628"/>
    </location>
</feature>
<dbReference type="Pfam" id="PF00005">
    <property type="entry name" value="ABC_tran"/>
    <property type="match status" value="1"/>
</dbReference>
<dbReference type="InterPro" id="IPR003593">
    <property type="entry name" value="AAA+_ATPase"/>
</dbReference>
<evidence type="ECO:0000256" key="12">
    <source>
        <dbReference type="ARBA" id="ARBA00047928"/>
    </source>
</evidence>
<dbReference type="PANTHER" id="PTHR19241">
    <property type="entry name" value="ATP-BINDING CASSETTE TRANSPORTER"/>
    <property type="match status" value="1"/>
</dbReference>
<keyword evidence="10 14" id="KW-1133">Transmembrane helix</keyword>
<evidence type="ECO:0000256" key="11">
    <source>
        <dbReference type="ARBA" id="ARBA00023136"/>
    </source>
</evidence>
<evidence type="ECO:0000256" key="9">
    <source>
        <dbReference type="ARBA" id="ARBA00022801"/>
    </source>
</evidence>
<comment type="pathway">
    <text evidence="3">Glycan metabolism.</text>
</comment>
<comment type="similarity">
    <text evidence="4">Belongs to the pectinesterase family.</text>
</comment>
<organism evidence="16 17">
    <name type="scientific">Phytophthora cactorum</name>
    <dbReference type="NCBI Taxonomy" id="29920"/>
    <lineage>
        <taxon>Eukaryota</taxon>
        <taxon>Sar</taxon>
        <taxon>Stramenopiles</taxon>
        <taxon>Oomycota</taxon>
        <taxon>Peronosporomycetes</taxon>
        <taxon>Peronosporales</taxon>
        <taxon>Peronosporaceae</taxon>
        <taxon>Phytophthora</taxon>
    </lineage>
</organism>
<dbReference type="GO" id="GO:0016020">
    <property type="term" value="C:membrane"/>
    <property type="evidence" value="ECO:0007669"/>
    <property type="project" value="UniProtKB-SubCell"/>
</dbReference>
<feature type="transmembrane region" description="Helical" evidence="14">
    <location>
        <begin position="115"/>
        <end position="134"/>
    </location>
</feature>
<keyword evidence="9" id="KW-0378">Hydrolase</keyword>
<feature type="domain" description="ABC transporter" evidence="15">
    <location>
        <begin position="298"/>
        <end position="537"/>
    </location>
</feature>
<evidence type="ECO:0000256" key="5">
    <source>
        <dbReference type="ARBA" id="ARBA00022448"/>
    </source>
</evidence>
<feature type="transmembrane region" description="Helical" evidence="14">
    <location>
        <begin position="43"/>
        <end position="67"/>
    </location>
</feature>
<keyword evidence="7 14" id="KW-0812">Transmembrane</keyword>
<evidence type="ECO:0000256" key="1">
    <source>
        <dbReference type="ARBA" id="ARBA00004141"/>
    </source>
</evidence>
<feature type="transmembrane region" description="Helical" evidence="14">
    <location>
        <begin position="640"/>
        <end position="662"/>
    </location>
</feature>
<evidence type="ECO:0000313" key="17">
    <source>
        <dbReference type="Proteomes" id="UP000688947"/>
    </source>
</evidence>
<dbReference type="VEuPathDB" id="FungiDB:PC110_g11215"/>
<proteinExistence type="inferred from homology"/>
<dbReference type="InterPro" id="IPR003439">
    <property type="entry name" value="ABC_transporter-like_ATP-bd"/>
</dbReference>
<keyword evidence="11 14" id="KW-0472">Membrane</keyword>
<evidence type="ECO:0000256" key="8">
    <source>
        <dbReference type="ARBA" id="ARBA00022729"/>
    </source>
</evidence>
<feature type="transmembrane region" description="Helical" evidence="14">
    <location>
        <begin position="669"/>
        <end position="687"/>
    </location>
</feature>
<dbReference type="InterPro" id="IPR034003">
    <property type="entry name" value="ABCG_PDR_2"/>
</dbReference>
<protein>
    <recommendedName>
        <fullName evidence="15">ABC transporter domain-containing protein</fullName>
    </recommendedName>
</protein>
<dbReference type="GO" id="GO:0005576">
    <property type="term" value="C:extracellular region"/>
    <property type="evidence" value="ECO:0007669"/>
    <property type="project" value="UniProtKB-SubCell"/>
</dbReference>
<dbReference type="AlphaFoldDB" id="A0A8T1UEZ8"/>
<dbReference type="GO" id="GO:0005524">
    <property type="term" value="F:ATP binding"/>
    <property type="evidence" value="ECO:0007669"/>
    <property type="project" value="InterPro"/>
</dbReference>
<dbReference type="InterPro" id="IPR013525">
    <property type="entry name" value="ABC2_TM"/>
</dbReference>
<evidence type="ECO:0000256" key="4">
    <source>
        <dbReference type="ARBA" id="ARBA00008891"/>
    </source>
</evidence>
<dbReference type="PROSITE" id="PS50893">
    <property type="entry name" value="ABC_TRANSPORTER_2"/>
    <property type="match status" value="1"/>
</dbReference>
<dbReference type="Pfam" id="PF01061">
    <property type="entry name" value="ABC2_membrane"/>
    <property type="match status" value="2"/>
</dbReference>
<dbReference type="Proteomes" id="UP000688947">
    <property type="component" value="Unassembled WGS sequence"/>
</dbReference>
<reference evidence="16" key="1">
    <citation type="submission" date="2021-01" db="EMBL/GenBank/DDBJ databases">
        <title>Phytophthora aleatoria, a newly-described species from Pinus radiata is distinct from Phytophthora cactorum isolates based on comparative genomics.</title>
        <authorList>
            <person name="Mcdougal R."/>
            <person name="Panda P."/>
            <person name="Williams N."/>
            <person name="Studholme D.J."/>
        </authorList>
    </citation>
    <scope>NUCLEOTIDE SEQUENCE</scope>
    <source>
        <strain evidence="16">NZFS 3830</strain>
    </source>
</reference>
<gene>
    <name evidence="16" type="ORF">JG687_00008385</name>
</gene>
<dbReference type="VEuPathDB" id="FungiDB:PC110_g14408"/>
<dbReference type="CDD" id="cd03232">
    <property type="entry name" value="ABCG_PDR_domain2"/>
    <property type="match status" value="1"/>
</dbReference>
<feature type="active site" evidence="13">
    <location>
        <position position="968"/>
    </location>
</feature>
<dbReference type="GO" id="GO:0140359">
    <property type="term" value="F:ABC-type transporter activity"/>
    <property type="evidence" value="ECO:0007669"/>
    <property type="project" value="InterPro"/>
</dbReference>
<comment type="subcellular location">
    <subcellularLocation>
        <location evidence="1">Membrane</location>
        <topology evidence="1">Multi-pass membrane protein</topology>
    </subcellularLocation>
    <subcellularLocation>
        <location evidence="2">Secreted</location>
    </subcellularLocation>
</comment>
<evidence type="ECO:0000256" key="3">
    <source>
        <dbReference type="ARBA" id="ARBA00004881"/>
    </source>
</evidence>
<keyword evidence="8" id="KW-0732">Signal</keyword>
<dbReference type="FunFam" id="2.160.20.10:FF:000014">
    <property type="entry name" value="Pectinesterase"/>
    <property type="match status" value="1"/>
</dbReference>
<evidence type="ECO:0000259" key="15">
    <source>
        <dbReference type="PROSITE" id="PS50893"/>
    </source>
</evidence>
<dbReference type="GO" id="GO:0030599">
    <property type="term" value="F:pectinesterase activity"/>
    <property type="evidence" value="ECO:0007669"/>
    <property type="project" value="UniProtKB-EC"/>
</dbReference>
<dbReference type="GO" id="GO:0016887">
    <property type="term" value="F:ATP hydrolysis activity"/>
    <property type="evidence" value="ECO:0007669"/>
    <property type="project" value="InterPro"/>
</dbReference>
<dbReference type="OrthoDB" id="2019149at2759"/>
<name>A0A8T1UEZ8_9STRA</name>
<dbReference type="FunFam" id="3.40.50.300:FF:000289">
    <property type="entry name" value="ABC transporter G family member 31"/>
    <property type="match status" value="1"/>
</dbReference>
<dbReference type="GO" id="GO:0042545">
    <property type="term" value="P:cell wall modification"/>
    <property type="evidence" value="ECO:0007669"/>
    <property type="project" value="InterPro"/>
</dbReference>
<evidence type="ECO:0000256" key="6">
    <source>
        <dbReference type="ARBA" id="ARBA00022525"/>
    </source>
</evidence>
<evidence type="ECO:0000256" key="13">
    <source>
        <dbReference type="PROSITE-ProRule" id="PRU10040"/>
    </source>
</evidence>
<evidence type="ECO:0000256" key="10">
    <source>
        <dbReference type="ARBA" id="ARBA00022989"/>
    </source>
</evidence>
<dbReference type="SMART" id="SM00382">
    <property type="entry name" value="AAA"/>
    <property type="match status" value="1"/>
</dbReference>
<dbReference type="InterPro" id="IPR000070">
    <property type="entry name" value="Pectinesterase_cat"/>
</dbReference>
<evidence type="ECO:0000256" key="7">
    <source>
        <dbReference type="ARBA" id="ARBA00022692"/>
    </source>
</evidence>
<dbReference type="PROSITE" id="PS00503">
    <property type="entry name" value="PECTINESTERASE_2"/>
    <property type="match status" value="1"/>
</dbReference>
<dbReference type="Pfam" id="PF01095">
    <property type="entry name" value="Pectinesterase"/>
    <property type="match status" value="1"/>
</dbReference>
<keyword evidence="6" id="KW-0964">Secreted</keyword>
<comment type="caution">
    <text evidence="16">The sequence shown here is derived from an EMBL/GenBank/DDBJ whole genome shotgun (WGS) entry which is preliminary data.</text>
</comment>
<dbReference type="InterPro" id="IPR033131">
    <property type="entry name" value="Pectinesterase_Asp_AS"/>
</dbReference>
<keyword evidence="5" id="KW-0813">Transport</keyword>
<evidence type="ECO:0000256" key="14">
    <source>
        <dbReference type="SAM" id="Phobius"/>
    </source>
</evidence>
<accession>A0A8T1UEZ8</accession>
<comment type="catalytic activity">
    <reaction evidence="12">
        <text>[(1-&gt;4)-alpha-D-galacturonosyl methyl ester](n) + n H2O = [(1-&gt;4)-alpha-D-galacturonosyl](n) + n methanol + n H(+)</text>
        <dbReference type="Rhea" id="RHEA:22380"/>
        <dbReference type="Rhea" id="RHEA-COMP:14570"/>
        <dbReference type="Rhea" id="RHEA-COMP:14573"/>
        <dbReference type="ChEBI" id="CHEBI:15377"/>
        <dbReference type="ChEBI" id="CHEBI:15378"/>
        <dbReference type="ChEBI" id="CHEBI:17790"/>
        <dbReference type="ChEBI" id="CHEBI:140522"/>
        <dbReference type="ChEBI" id="CHEBI:140523"/>
        <dbReference type="EC" id="3.1.1.11"/>
    </reaction>
</comment>
<feature type="transmembrane region" description="Helical" evidence="14">
    <location>
        <begin position="79"/>
        <end position="103"/>
    </location>
</feature>
<evidence type="ECO:0000313" key="16">
    <source>
        <dbReference type="EMBL" id="KAG6960165.1"/>
    </source>
</evidence>
<dbReference type="EMBL" id="JAENGZ010000399">
    <property type="protein sequence ID" value="KAG6960165.1"/>
    <property type="molecule type" value="Genomic_DNA"/>
</dbReference>